<keyword evidence="4" id="KW-1185">Reference proteome</keyword>
<keyword evidence="1" id="KW-0175">Coiled coil</keyword>
<feature type="region of interest" description="Disordered" evidence="2">
    <location>
        <begin position="187"/>
        <end position="211"/>
    </location>
</feature>
<evidence type="ECO:0000256" key="1">
    <source>
        <dbReference type="SAM" id="Coils"/>
    </source>
</evidence>
<sequence length="211" mass="23782">MLVQNMEQNVLLRKQVSDLTTQNQKQTSNMASLEPNLTTANGTISSLEQKIEQDKEFVLELINQTRDLCSKLDQKDQGLAMLSGDVKDLTDMYNAACSEREEIKEHNSRMQAELQDLREAAERKVEVLQEELVYATEEVERLTKVLDEQAGLLQASQDQTARKEATIQTLQGKVLKNLQEAIERTVRGESANHVPQSSVIPKVLPQTPHTP</sequence>
<reference evidence="3 4" key="1">
    <citation type="submission" date="2021-04" db="EMBL/GenBank/DDBJ databases">
        <authorList>
            <person name="De Guttry C."/>
            <person name="Zahm M."/>
            <person name="Klopp C."/>
            <person name="Cabau C."/>
            <person name="Louis A."/>
            <person name="Berthelot C."/>
            <person name="Parey E."/>
            <person name="Roest Crollius H."/>
            <person name="Montfort J."/>
            <person name="Robinson-Rechavi M."/>
            <person name="Bucao C."/>
            <person name="Bouchez O."/>
            <person name="Gislard M."/>
            <person name="Lluch J."/>
            <person name="Milhes M."/>
            <person name="Lampietro C."/>
            <person name="Lopez Roques C."/>
            <person name="Donnadieu C."/>
            <person name="Braasch I."/>
            <person name="Desvignes T."/>
            <person name="Postlethwait J."/>
            <person name="Bobe J."/>
            <person name="Wedekind C."/>
            <person name="Guiguen Y."/>
        </authorList>
    </citation>
    <scope>NUCLEOTIDE SEQUENCE [LARGE SCALE GENOMIC DNA]</scope>
    <source>
        <strain evidence="3">Cs_M1</strain>
        <tissue evidence="3">Blood</tissue>
    </source>
</reference>
<dbReference type="AlphaFoldDB" id="A0AAN8L8N0"/>
<feature type="coiled-coil region" evidence="1">
    <location>
        <begin position="100"/>
        <end position="145"/>
    </location>
</feature>
<dbReference type="Proteomes" id="UP001356427">
    <property type="component" value="Unassembled WGS sequence"/>
</dbReference>
<comment type="caution">
    <text evidence="3">The sequence shown here is derived from an EMBL/GenBank/DDBJ whole genome shotgun (WGS) entry which is preliminary data.</text>
</comment>
<protein>
    <submittedName>
        <fullName evidence="3">Uncharacterized protein</fullName>
    </submittedName>
</protein>
<gene>
    <name evidence="3" type="ORF">J4Q44_G00224510</name>
</gene>
<name>A0AAN8L8N0_9TELE</name>
<evidence type="ECO:0000256" key="2">
    <source>
        <dbReference type="SAM" id="MobiDB-lite"/>
    </source>
</evidence>
<organism evidence="3 4">
    <name type="scientific">Coregonus suidteri</name>
    <dbReference type="NCBI Taxonomy" id="861788"/>
    <lineage>
        <taxon>Eukaryota</taxon>
        <taxon>Metazoa</taxon>
        <taxon>Chordata</taxon>
        <taxon>Craniata</taxon>
        <taxon>Vertebrata</taxon>
        <taxon>Euteleostomi</taxon>
        <taxon>Actinopterygii</taxon>
        <taxon>Neopterygii</taxon>
        <taxon>Teleostei</taxon>
        <taxon>Protacanthopterygii</taxon>
        <taxon>Salmoniformes</taxon>
        <taxon>Salmonidae</taxon>
        <taxon>Coregoninae</taxon>
        <taxon>Coregonus</taxon>
    </lineage>
</organism>
<dbReference type="EMBL" id="JAGTTL010000020">
    <property type="protein sequence ID" value="KAK6307303.1"/>
    <property type="molecule type" value="Genomic_DNA"/>
</dbReference>
<evidence type="ECO:0000313" key="3">
    <source>
        <dbReference type="EMBL" id="KAK6307303.1"/>
    </source>
</evidence>
<accession>A0AAN8L8N0</accession>
<evidence type="ECO:0000313" key="4">
    <source>
        <dbReference type="Proteomes" id="UP001356427"/>
    </source>
</evidence>
<proteinExistence type="predicted"/>